<protein>
    <submittedName>
        <fullName evidence="2">Uncharacterized protein</fullName>
    </submittedName>
</protein>
<name>L7FFA2_STRT8</name>
<feature type="region of interest" description="Disordered" evidence="1">
    <location>
        <begin position="1"/>
        <end position="26"/>
    </location>
</feature>
<proteinExistence type="predicted"/>
<organism evidence="2 3">
    <name type="scientific">Streptomyces turgidiscabies (strain Car8)</name>
    <dbReference type="NCBI Taxonomy" id="698760"/>
    <lineage>
        <taxon>Bacteria</taxon>
        <taxon>Bacillati</taxon>
        <taxon>Actinomycetota</taxon>
        <taxon>Actinomycetes</taxon>
        <taxon>Kitasatosporales</taxon>
        <taxon>Streptomycetaceae</taxon>
        <taxon>Streptomyces</taxon>
    </lineage>
</organism>
<sequence>MPGMGEAHVGVRRRGPDHVVVPGGERAPREVQQLMTAVHEVRGDGGAAVEAGQFEERVLIRRLRGRTDGAPGR</sequence>
<reference evidence="2 3" key="1">
    <citation type="journal article" date="2011" name="Plasmid">
        <title>Streptomyces turgidiscabies Car8 contains a modular pathogenicity island that shares virulence genes with other actinobacterial plant pathogens.</title>
        <authorList>
            <person name="Huguet-Tapia J.C."/>
            <person name="Badger J.H."/>
            <person name="Loria R."/>
            <person name="Pettis G.S."/>
        </authorList>
    </citation>
    <scope>NUCLEOTIDE SEQUENCE [LARGE SCALE GENOMIC DNA]</scope>
    <source>
        <strain evidence="2 3">Car8</strain>
    </source>
</reference>
<accession>L7FFA2</accession>
<dbReference type="EMBL" id="AEJB01000150">
    <property type="protein sequence ID" value="ELP69360.1"/>
    <property type="molecule type" value="Genomic_DNA"/>
</dbReference>
<gene>
    <name evidence="2" type="ORF">STRTUCAR8_05244</name>
</gene>
<dbReference type="Proteomes" id="UP000010931">
    <property type="component" value="Unassembled WGS sequence"/>
</dbReference>
<evidence type="ECO:0000256" key="1">
    <source>
        <dbReference type="SAM" id="MobiDB-lite"/>
    </source>
</evidence>
<dbReference type="AlphaFoldDB" id="L7FFA2"/>
<keyword evidence="3" id="KW-1185">Reference proteome</keyword>
<comment type="caution">
    <text evidence="2">The sequence shown here is derived from an EMBL/GenBank/DDBJ whole genome shotgun (WGS) entry which is preliminary data.</text>
</comment>
<evidence type="ECO:0000313" key="2">
    <source>
        <dbReference type="EMBL" id="ELP69360.1"/>
    </source>
</evidence>
<evidence type="ECO:0000313" key="3">
    <source>
        <dbReference type="Proteomes" id="UP000010931"/>
    </source>
</evidence>